<feature type="site" description="Transition state stabilizer" evidence="7">
    <location>
        <position position="18"/>
    </location>
</feature>
<dbReference type="Gene3D" id="3.40.50.9100">
    <property type="entry name" value="Dehydroquinase, class II"/>
    <property type="match status" value="1"/>
</dbReference>
<keyword evidence="9" id="KW-1185">Reference proteome</keyword>
<evidence type="ECO:0000256" key="7">
    <source>
        <dbReference type="HAMAP-Rule" id="MF_00169"/>
    </source>
</evidence>
<dbReference type="PROSITE" id="PS01029">
    <property type="entry name" value="DEHYDROQUINASE_II"/>
    <property type="match status" value="1"/>
</dbReference>
<dbReference type="NCBIfam" id="NF003806">
    <property type="entry name" value="PRK05395.1-3"/>
    <property type="match status" value="1"/>
</dbReference>
<dbReference type="NCBIfam" id="NF003807">
    <property type="entry name" value="PRK05395.1-4"/>
    <property type="match status" value="1"/>
</dbReference>
<name>A0ABW2K470_9BACI</name>
<sequence>MKRLLLLNGPNLNRLGQREPKTYGHHTLQDVESLVTEAASAYHYKLECFQSNHEGELIDRLHEAEGTVAGVIFNPAAYTHTSIALRDAIASISVPVVEIHISNVHAREEFRHHSMLAPVCMGQIVGFGIEGYRIAALGLINKLENEGREADG</sequence>
<keyword evidence="6 7" id="KW-0456">Lyase</keyword>
<evidence type="ECO:0000256" key="2">
    <source>
        <dbReference type="ARBA" id="ARBA00004902"/>
    </source>
</evidence>
<evidence type="ECO:0000256" key="1">
    <source>
        <dbReference type="ARBA" id="ARBA00001864"/>
    </source>
</evidence>
<dbReference type="SUPFAM" id="SSF52304">
    <property type="entry name" value="Type II 3-dehydroquinate dehydratase"/>
    <property type="match status" value="1"/>
</dbReference>
<dbReference type="Proteomes" id="UP001596494">
    <property type="component" value="Unassembled WGS sequence"/>
</dbReference>
<organism evidence="8 9">
    <name type="scientific">Halobacillus campisalis</name>
    <dbReference type="NCBI Taxonomy" id="435909"/>
    <lineage>
        <taxon>Bacteria</taxon>
        <taxon>Bacillati</taxon>
        <taxon>Bacillota</taxon>
        <taxon>Bacilli</taxon>
        <taxon>Bacillales</taxon>
        <taxon>Bacillaceae</taxon>
        <taxon>Halobacillus</taxon>
    </lineage>
</organism>
<dbReference type="PANTHER" id="PTHR21272:SF3">
    <property type="entry name" value="CATABOLIC 3-DEHYDROQUINASE"/>
    <property type="match status" value="1"/>
</dbReference>
<comment type="catalytic activity">
    <reaction evidence="1 7">
        <text>3-dehydroquinate = 3-dehydroshikimate + H2O</text>
        <dbReference type="Rhea" id="RHEA:21096"/>
        <dbReference type="ChEBI" id="CHEBI:15377"/>
        <dbReference type="ChEBI" id="CHEBI:16630"/>
        <dbReference type="ChEBI" id="CHEBI:32364"/>
        <dbReference type="EC" id="4.2.1.10"/>
    </reaction>
</comment>
<feature type="binding site" evidence="7">
    <location>
        <position position="74"/>
    </location>
    <ligand>
        <name>substrate</name>
    </ligand>
</feature>
<comment type="pathway">
    <text evidence="2 7">Metabolic intermediate biosynthesis; chorismate biosynthesis; chorismate from D-erythrose 4-phosphate and phosphoenolpyruvate: step 3/7.</text>
</comment>
<dbReference type="Pfam" id="PF01220">
    <property type="entry name" value="DHquinase_II"/>
    <property type="match status" value="1"/>
</dbReference>
<feature type="active site" description="Proton donor" evidence="7">
    <location>
        <position position="100"/>
    </location>
</feature>
<proteinExistence type="inferred from homology"/>
<dbReference type="PANTHER" id="PTHR21272">
    <property type="entry name" value="CATABOLIC 3-DEHYDROQUINASE"/>
    <property type="match status" value="1"/>
</dbReference>
<evidence type="ECO:0000313" key="9">
    <source>
        <dbReference type="Proteomes" id="UP001596494"/>
    </source>
</evidence>
<dbReference type="CDD" id="cd00466">
    <property type="entry name" value="DHQase_II"/>
    <property type="match status" value="1"/>
</dbReference>
<gene>
    <name evidence="7 8" type="primary">aroQ</name>
    <name evidence="8" type="ORF">ACFQMN_08145</name>
</gene>
<keyword evidence="7" id="KW-0028">Amino-acid biosynthesis</keyword>
<feature type="binding site" evidence="7">
    <location>
        <position position="87"/>
    </location>
    <ligand>
        <name>substrate</name>
    </ligand>
</feature>
<dbReference type="NCBIfam" id="NF003805">
    <property type="entry name" value="PRK05395.1-2"/>
    <property type="match status" value="1"/>
</dbReference>
<dbReference type="NCBIfam" id="TIGR01088">
    <property type="entry name" value="aroQ"/>
    <property type="match status" value="1"/>
</dbReference>
<keyword evidence="7" id="KW-0057">Aromatic amino acid biosynthesis</keyword>
<evidence type="ECO:0000256" key="4">
    <source>
        <dbReference type="ARBA" id="ARBA00011193"/>
    </source>
</evidence>
<feature type="binding site" evidence="7">
    <location>
        <position position="80"/>
    </location>
    <ligand>
        <name>substrate</name>
    </ligand>
</feature>
<evidence type="ECO:0000256" key="6">
    <source>
        <dbReference type="ARBA" id="ARBA00023239"/>
    </source>
</evidence>
<evidence type="ECO:0000256" key="3">
    <source>
        <dbReference type="ARBA" id="ARBA00011037"/>
    </source>
</evidence>
<dbReference type="InterPro" id="IPR001874">
    <property type="entry name" value="DHquinase_II"/>
</dbReference>
<feature type="binding site" evidence="7">
    <location>
        <position position="111"/>
    </location>
    <ligand>
        <name>substrate</name>
    </ligand>
</feature>
<accession>A0ABW2K470</accession>
<protein>
    <recommendedName>
        <fullName evidence="5 7">3-dehydroquinate dehydratase</fullName>
        <shortName evidence="7">3-dehydroquinase</shortName>
        <ecNumber evidence="5 7">4.2.1.10</ecNumber>
    </recommendedName>
    <alternativeName>
        <fullName evidence="7">Type II DHQase</fullName>
    </alternativeName>
</protein>
<dbReference type="GO" id="GO:0003855">
    <property type="term" value="F:3-dehydroquinate dehydratase activity"/>
    <property type="evidence" value="ECO:0007669"/>
    <property type="project" value="UniProtKB-EC"/>
</dbReference>
<dbReference type="EMBL" id="JBHTBY010000006">
    <property type="protein sequence ID" value="MFC7320851.1"/>
    <property type="molecule type" value="Genomic_DNA"/>
</dbReference>
<evidence type="ECO:0000313" key="8">
    <source>
        <dbReference type="EMBL" id="MFC7320851.1"/>
    </source>
</evidence>
<dbReference type="RefSeq" id="WP_289214735.1">
    <property type="nucleotide sequence ID" value="NZ_JAPVRC010000001.1"/>
</dbReference>
<feature type="binding site" evidence="7">
    <location>
        <begin position="101"/>
        <end position="102"/>
    </location>
    <ligand>
        <name>substrate</name>
    </ligand>
</feature>
<comment type="similarity">
    <text evidence="3 7">Belongs to the type-II 3-dehydroquinase family.</text>
</comment>
<dbReference type="HAMAP" id="MF_00169">
    <property type="entry name" value="AroQ"/>
    <property type="match status" value="1"/>
</dbReference>
<comment type="caution">
    <text evidence="8">The sequence shown here is derived from an EMBL/GenBank/DDBJ whole genome shotgun (WGS) entry which is preliminary data.</text>
</comment>
<dbReference type="PIRSF" id="PIRSF001399">
    <property type="entry name" value="DHquinase_II"/>
    <property type="match status" value="1"/>
</dbReference>
<comment type="function">
    <text evidence="7">Catalyzes a trans-dehydration via an enolate intermediate.</text>
</comment>
<feature type="active site" description="Proton acceptor" evidence="7">
    <location>
        <position position="23"/>
    </location>
</feature>
<dbReference type="EC" id="4.2.1.10" evidence="5 7"/>
<comment type="subunit">
    <text evidence="4 7">Homododecamer.</text>
</comment>
<dbReference type="InterPro" id="IPR018509">
    <property type="entry name" value="DHquinase_II_CS"/>
</dbReference>
<reference evidence="9" key="1">
    <citation type="journal article" date="2019" name="Int. J. Syst. Evol. Microbiol.">
        <title>The Global Catalogue of Microorganisms (GCM) 10K type strain sequencing project: providing services to taxonomists for standard genome sequencing and annotation.</title>
        <authorList>
            <consortium name="The Broad Institute Genomics Platform"/>
            <consortium name="The Broad Institute Genome Sequencing Center for Infectious Disease"/>
            <person name="Wu L."/>
            <person name="Ma J."/>
        </authorList>
    </citation>
    <scope>NUCLEOTIDE SEQUENCE [LARGE SCALE GENOMIC DNA]</scope>
    <source>
        <strain evidence="9">CCUG 73951</strain>
    </source>
</reference>
<evidence type="ECO:0000256" key="5">
    <source>
        <dbReference type="ARBA" id="ARBA00012060"/>
    </source>
</evidence>
<dbReference type="InterPro" id="IPR036441">
    <property type="entry name" value="DHquinase_II_sf"/>
</dbReference>